<dbReference type="Pfam" id="PF13970">
    <property type="entry name" value="DUF4221"/>
    <property type="match status" value="1"/>
</dbReference>
<dbReference type="RefSeq" id="WP_103925618.1">
    <property type="nucleotide sequence ID" value="NZ_FNVR01000019.1"/>
</dbReference>
<dbReference type="STRING" id="1120964.GCA_001313265_03369"/>
<evidence type="ECO:0008006" key="3">
    <source>
        <dbReference type="Google" id="ProtNLM"/>
    </source>
</evidence>
<accession>A0A1H5YHC2</accession>
<dbReference type="InterPro" id="IPR025316">
    <property type="entry name" value="DUF4221"/>
</dbReference>
<dbReference type="OrthoDB" id="833511at2"/>
<gene>
    <name evidence="1" type="ORF">SAMN03080598_02985</name>
</gene>
<organism evidence="1 2">
    <name type="scientific">Algoriphagus boritolerans DSM 17298 = JCM 18970</name>
    <dbReference type="NCBI Taxonomy" id="1120964"/>
    <lineage>
        <taxon>Bacteria</taxon>
        <taxon>Pseudomonadati</taxon>
        <taxon>Bacteroidota</taxon>
        <taxon>Cytophagia</taxon>
        <taxon>Cytophagales</taxon>
        <taxon>Cyclobacteriaceae</taxon>
        <taxon>Algoriphagus</taxon>
    </lineage>
</organism>
<evidence type="ECO:0000313" key="1">
    <source>
        <dbReference type="EMBL" id="SEG23102.1"/>
    </source>
</evidence>
<protein>
    <recommendedName>
        <fullName evidence="3">TolB-like 6-blade propeller-like</fullName>
    </recommendedName>
</protein>
<reference evidence="2" key="1">
    <citation type="submission" date="2016-10" db="EMBL/GenBank/DDBJ databases">
        <authorList>
            <person name="Varghese N."/>
            <person name="Submissions S."/>
        </authorList>
    </citation>
    <scope>NUCLEOTIDE SEQUENCE [LARGE SCALE GENOMIC DNA]</scope>
    <source>
        <strain evidence="2">DSM 17298</strain>
    </source>
</reference>
<keyword evidence="2" id="KW-1185">Reference proteome</keyword>
<dbReference type="AlphaFoldDB" id="A0A1H5YHC2"/>
<proteinExistence type="predicted"/>
<dbReference type="EMBL" id="FNVR01000019">
    <property type="protein sequence ID" value="SEG23102.1"/>
    <property type="molecule type" value="Genomic_DNA"/>
</dbReference>
<name>A0A1H5YHC2_9BACT</name>
<sequence>MKYIYTIFIVIILVSCKNDTKQKTYSPDLVMELDTFLINQKGRILDLNSLKFLLDLSPDKTTLILYNNFNHSVDKVDLLKLEFIENYSLSKDGPNGTGEYVSSIQIMNDSLFFIKSFDKSAIFNKNGKLSKRITWNSSKNENNEIFTGYLKSEIICFNEEKIVFGLNFDQHKRSVHLNILSVQSNTFTQHYIDPDSSYSNYILTVDDPSDYSFFDPWVFMSKENDLILITHEFSNEIIVFNSKGVHTKTIRYNPHLTRPKVNFKNDNGIPSIDYLRSVYLDFFEQVSYGPLVWDSMNKKYLRLSASRKFSETTKEGQFFPDVIKTDVYLSLFDSNLNFLDDFHLKNLTSIGGKYFAKDGKLWLTQNFFDELGFIIIDYNTK</sequence>
<dbReference type="PROSITE" id="PS51257">
    <property type="entry name" value="PROKAR_LIPOPROTEIN"/>
    <property type="match status" value="1"/>
</dbReference>
<dbReference type="Proteomes" id="UP000236736">
    <property type="component" value="Unassembled WGS sequence"/>
</dbReference>
<evidence type="ECO:0000313" key="2">
    <source>
        <dbReference type="Proteomes" id="UP000236736"/>
    </source>
</evidence>